<feature type="coiled-coil region" evidence="1">
    <location>
        <begin position="51"/>
        <end position="120"/>
    </location>
</feature>
<evidence type="ECO:0000313" key="2">
    <source>
        <dbReference type="EMBL" id="RKF84094.1"/>
    </source>
</evidence>
<feature type="non-terminal residue" evidence="2">
    <location>
        <position position="154"/>
    </location>
</feature>
<accession>A0A420JBC1</accession>
<dbReference type="Proteomes" id="UP000285326">
    <property type="component" value="Unassembled WGS sequence"/>
</dbReference>
<evidence type="ECO:0000256" key="1">
    <source>
        <dbReference type="SAM" id="Coils"/>
    </source>
</evidence>
<protein>
    <submittedName>
        <fullName evidence="2">Uncharacterized protein</fullName>
    </submittedName>
</protein>
<gene>
    <name evidence="2" type="ORF">GcM1_145002</name>
</gene>
<evidence type="ECO:0000313" key="3">
    <source>
        <dbReference type="Proteomes" id="UP000285326"/>
    </source>
</evidence>
<reference evidence="2 3" key="1">
    <citation type="journal article" date="2018" name="BMC Genomics">
        <title>Comparative genome analyses reveal sequence features reflecting distinct modes of host-adaptation between dicot and monocot powdery mildew.</title>
        <authorList>
            <person name="Wu Y."/>
            <person name="Ma X."/>
            <person name="Pan Z."/>
            <person name="Kale S.D."/>
            <person name="Song Y."/>
            <person name="King H."/>
            <person name="Zhang Q."/>
            <person name="Presley C."/>
            <person name="Deng X."/>
            <person name="Wei C.I."/>
            <person name="Xiao S."/>
        </authorList>
    </citation>
    <scope>NUCLEOTIDE SEQUENCE [LARGE SCALE GENOMIC DNA]</scope>
    <source>
        <strain evidence="2">UMSG1</strain>
    </source>
</reference>
<organism evidence="2 3">
    <name type="scientific">Golovinomyces cichoracearum</name>
    <dbReference type="NCBI Taxonomy" id="62708"/>
    <lineage>
        <taxon>Eukaryota</taxon>
        <taxon>Fungi</taxon>
        <taxon>Dikarya</taxon>
        <taxon>Ascomycota</taxon>
        <taxon>Pezizomycotina</taxon>
        <taxon>Leotiomycetes</taxon>
        <taxon>Erysiphales</taxon>
        <taxon>Erysiphaceae</taxon>
        <taxon>Golovinomyces</taxon>
    </lineage>
</organism>
<sequence length="154" mass="16812">MYLGLEDCNLDSAGEADVPNTDVGASHKEHDISFISAPLPLKLRSSIPSTISTWEQTVDTANVELSNANEKAARRKVEFDSANSTIDQVKKRAQQLETELASAKDKIKSLTKQLDADKSRTESKRAAVVIKPDFNIRGLSLNAKKIISTTQTIA</sequence>
<name>A0A420JBC1_9PEZI</name>
<dbReference type="AlphaFoldDB" id="A0A420JBC1"/>
<dbReference type="EMBL" id="MCBS01014585">
    <property type="protein sequence ID" value="RKF84094.1"/>
    <property type="molecule type" value="Genomic_DNA"/>
</dbReference>
<comment type="caution">
    <text evidence="2">The sequence shown here is derived from an EMBL/GenBank/DDBJ whole genome shotgun (WGS) entry which is preliminary data.</text>
</comment>
<dbReference type="SUPFAM" id="SSF57997">
    <property type="entry name" value="Tropomyosin"/>
    <property type="match status" value="1"/>
</dbReference>
<dbReference type="Gene3D" id="1.20.5.340">
    <property type="match status" value="1"/>
</dbReference>
<keyword evidence="1" id="KW-0175">Coiled coil</keyword>
<proteinExistence type="predicted"/>